<dbReference type="OrthoDB" id="370326at2"/>
<gene>
    <name evidence="1" type="ORF">DFR58_10896</name>
</gene>
<proteinExistence type="predicted"/>
<sequence length="293" mass="34675">MFEEMKKTIISKILEAQDENGCWNVLKEGDKYFPQLNYYVPNYKSSLWTLVFLADIKADPKDNRFIKPLKIITEHFFDKQVGIFTIGKSHFPIPCLNGNMIYLHSYFQSGKEELINKVVDFFAQHQRFDDGDFVTPSSFPYRYNRSCYGKHTCYWGVIKLLKGLSFIPADKRSEEAQNLVNKCIDFILLHEVCFSSHNKSEFINTYIKNLTFPNMYQSDFLEILWLLKREQVKSEHMQRALNLLESRMGPGSTWKIERQIKDLITPIGKKNYGNEFITNRAREVMEYYKNERE</sequence>
<dbReference type="AlphaFoldDB" id="A0A369B6Q3"/>
<reference evidence="1 2" key="1">
    <citation type="submission" date="2018-07" db="EMBL/GenBank/DDBJ databases">
        <title>Genomic Encyclopedia of Type Strains, Phase IV (KMG-IV): sequencing the most valuable type-strain genomes for metagenomic binning, comparative biology and taxonomic classification.</title>
        <authorList>
            <person name="Goeker M."/>
        </authorList>
    </citation>
    <scope>NUCLEOTIDE SEQUENCE [LARGE SCALE GENOMIC DNA]</scope>
    <source>
        <strain evidence="1 2">DSM 27016</strain>
    </source>
</reference>
<keyword evidence="2" id="KW-1185">Reference proteome</keyword>
<organism evidence="1 2">
    <name type="scientific">Anaerobacterium chartisolvens</name>
    <dbReference type="NCBI Taxonomy" id="1297424"/>
    <lineage>
        <taxon>Bacteria</taxon>
        <taxon>Bacillati</taxon>
        <taxon>Bacillota</taxon>
        <taxon>Clostridia</taxon>
        <taxon>Eubacteriales</taxon>
        <taxon>Oscillospiraceae</taxon>
        <taxon>Anaerobacterium</taxon>
    </lineage>
</organism>
<accession>A0A369B6Q3</accession>
<comment type="caution">
    <text evidence="1">The sequence shown here is derived from an EMBL/GenBank/DDBJ whole genome shotgun (WGS) entry which is preliminary data.</text>
</comment>
<evidence type="ECO:0008006" key="3">
    <source>
        <dbReference type="Google" id="ProtNLM"/>
    </source>
</evidence>
<protein>
    <recommendedName>
        <fullName evidence="3">Prenyltransferase/squalene oxidase-like repeat protein</fullName>
    </recommendedName>
</protein>
<name>A0A369B6Q3_9FIRM</name>
<dbReference type="EMBL" id="QPJT01000008">
    <property type="protein sequence ID" value="RCX17202.1"/>
    <property type="molecule type" value="Genomic_DNA"/>
</dbReference>
<evidence type="ECO:0000313" key="1">
    <source>
        <dbReference type="EMBL" id="RCX17202.1"/>
    </source>
</evidence>
<dbReference type="RefSeq" id="WP_114297438.1">
    <property type="nucleotide sequence ID" value="NZ_QPJT01000008.1"/>
</dbReference>
<dbReference type="Proteomes" id="UP000253034">
    <property type="component" value="Unassembled WGS sequence"/>
</dbReference>
<evidence type="ECO:0000313" key="2">
    <source>
        <dbReference type="Proteomes" id="UP000253034"/>
    </source>
</evidence>